<protein>
    <recommendedName>
        <fullName evidence="1">DOMON domain-containing protein</fullName>
    </recommendedName>
</protein>
<dbReference type="InterPro" id="IPR005018">
    <property type="entry name" value="DOMON_domain"/>
</dbReference>
<organism evidence="2 3">
    <name type="scientific">Panagrolaimus superbus</name>
    <dbReference type="NCBI Taxonomy" id="310955"/>
    <lineage>
        <taxon>Eukaryota</taxon>
        <taxon>Metazoa</taxon>
        <taxon>Ecdysozoa</taxon>
        <taxon>Nematoda</taxon>
        <taxon>Chromadorea</taxon>
        <taxon>Rhabditida</taxon>
        <taxon>Tylenchina</taxon>
        <taxon>Panagrolaimomorpha</taxon>
        <taxon>Panagrolaimoidea</taxon>
        <taxon>Panagrolaimidae</taxon>
        <taxon>Panagrolaimus</taxon>
    </lineage>
</organism>
<dbReference type="Proteomes" id="UP000887577">
    <property type="component" value="Unplaced"/>
</dbReference>
<dbReference type="WBParaSite" id="PSU_v2.g18446.t1">
    <property type="protein sequence ID" value="PSU_v2.g18446.t1"/>
    <property type="gene ID" value="PSU_v2.g18446"/>
</dbReference>
<feature type="domain" description="DOMON" evidence="1">
    <location>
        <begin position="2"/>
        <end position="77"/>
    </location>
</feature>
<dbReference type="GO" id="GO:0030667">
    <property type="term" value="C:secretory granule membrane"/>
    <property type="evidence" value="ECO:0007669"/>
    <property type="project" value="TreeGrafter"/>
</dbReference>
<dbReference type="GO" id="GO:0005615">
    <property type="term" value="C:extracellular space"/>
    <property type="evidence" value="ECO:0007669"/>
    <property type="project" value="TreeGrafter"/>
</dbReference>
<dbReference type="GO" id="GO:0004500">
    <property type="term" value="F:dopamine beta-monooxygenase activity"/>
    <property type="evidence" value="ECO:0007669"/>
    <property type="project" value="InterPro"/>
</dbReference>
<evidence type="ECO:0000313" key="3">
    <source>
        <dbReference type="WBParaSite" id="PSU_v2.g18446.t1"/>
    </source>
</evidence>
<evidence type="ECO:0000313" key="2">
    <source>
        <dbReference type="Proteomes" id="UP000887577"/>
    </source>
</evidence>
<name>A0A914YDY7_9BILA</name>
<reference evidence="3" key="1">
    <citation type="submission" date="2022-11" db="UniProtKB">
        <authorList>
            <consortium name="WormBaseParasite"/>
        </authorList>
    </citation>
    <scope>IDENTIFICATION</scope>
</reference>
<dbReference type="GO" id="GO:0042421">
    <property type="term" value="P:norepinephrine biosynthetic process"/>
    <property type="evidence" value="ECO:0007669"/>
    <property type="project" value="TreeGrafter"/>
</dbReference>
<dbReference type="InterPro" id="IPR000945">
    <property type="entry name" value="DBH-like"/>
</dbReference>
<dbReference type="PANTHER" id="PTHR10157:SF23">
    <property type="entry name" value="MOXD1 HOMOLOG 1"/>
    <property type="match status" value="1"/>
</dbReference>
<dbReference type="Pfam" id="PF03351">
    <property type="entry name" value="DOMON"/>
    <property type="match status" value="1"/>
</dbReference>
<sequence length="121" mass="13714">MFGFSDHGKLAGSDFCLYNNAGDGQLIDGYLGVNLEPKIDVHQDCNLISFDKHNGHLVFRRKFTTCDIRDYAVENITQKQKLYSDILAVILGIIFFGIDTSKTSLAQLNSFWRLVMEHLNP</sequence>
<keyword evidence="2" id="KW-1185">Reference proteome</keyword>
<dbReference type="CDD" id="cd09631">
    <property type="entry name" value="DOMON_DOH"/>
    <property type="match status" value="1"/>
</dbReference>
<dbReference type="PANTHER" id="PTHR10157">
    <property type="entry name" value="DOPAMINE BETA HYDROXYLASE RELATED"/>
    <property type="match status" value="1"/>
</dbReference>
<proteinExistence type="predicted"/>
<dbReference type="GO" id="GO:0005507">
    <property type="term" value="F:copper ion binding"/>
    <property type="evidence" value="ECO:0007669"/>
    <property type="project" value="TreeGrafter"/>
</dbReference>
<dbReference type="GO" id="GO:0006589">
    <property type="term" value="P:octopamine biosynthetic process"/>
    <property type="evidence" value="ECO:0007669"/>
    <property type="project" value="TreeGrafter"/>
</dbReference>
<dbReference type="AlphaFoldDB" id="A0A914YDY7"/>
<evidence type="ECO:0000259" key="1">
    <source>
        <dbReference type="Pfam" id="PF03351"/>
    </source>
</evidence>
<dbReference type="GO" id="GO:0042420">
    <property type="term" value="P:dopamine catabolic process"/>
    <property type="evidence" value="ECO:0007669"/>
    <property type="project" value="TreeGrafter"/>
</dbReference>
<dbReference type="InterPro" id="IPR045266">
    <property type="entry name" value="DOH_DOMON"/>
</dbReference>
<accession>A0A914YDY7</accession>